<dbReference type="Pfam" id="PF00125">
    <property type="entry name" value="Histone"/>
    <property type="match status" value="1"/>
</dbReference>
<dbReference type="InterPro" id="IPR007125">
    <property type="entry name" value="H2A/H2B/H3"/>
</dbReference>
<dbReference type="SUPFAM" id="SSF47113">
    <property type="entry name" value="Histone-fold"/>
    <property type="match status" value="1"/>
</dbReference>
<name>A0ABP1RYE6_9HEXA</name>
<evidence type="ECO:0000313" key="5">
    <source>
        <dbReference type="Proteomes" id="UP001642540"/>
    </source>
</evidence>
<reference evidence="4 5" key="1">
    <citation type="submission" date="2024-08" db="EMBL/GenBank/DDBJ databases">
        <authorList>
            <person name="Cucini C."/>
            <person name="Frati F."/>
        </authorList>
    </citation>
    <scope>NUCLEOTIDE SEQUENCE [LARGE SCALE GENOMIC DNA]</scope>
</reference>
<evidence type="ECO:0000256" key="2">
    <source>
        <dbReference type="SAM" id="MobiDB-lite"/>
    </source>
</evidence>
<feature type="region of interest" description="Disordered" evidence="2">
    <location>
        <begin position="1"/>
        <end position="30"/>
    </location>
</feature>
<dbReference type="SMART" id="SM00427">
    <property type="entry name" value="H2B"/>
    <property type="match status" value="1"/>
</dbReference>
<dbReference type="PANTHER" id="PTHR23428">
    <property type="entry name" value="HISTONE H2B"/>
    <property type="match status" value="1"/>
</dbReference>
<dbReference type="InterPro" id="IPR009072">
    <property type="entry name" value="Histone-fold"/>
</dbReference>
<evidence type="ECO:0000313" key="4">
    <source>
        <dbReference type="EMBL" id="CAL8139058.1"/>
    </source>
</evidence>
<feature type="domain" description="Core Histone H2A/H2B/H3" evidence="3">
    <location>
        <begin position="19"/>
        <end position="95"/>
    </location>
</feature>
<protein>
    <recommendedName>
        <fullName evidence="3">Core Histone H2A/H2B/H3 domain-containing protein</fullName>
    </recommendedName>
</protein>
<gene>
    <name evidence="4" type="ORF">ODALV1_LOCUS27667</name>
</gene>
<dbReference type="InterPro" id="IPR000558">
    <property type="entry name" value="Histone_H2B"/>
</dbReference>
<keyword evidence="5" id="KW-1185">Reference proteome</keyword>
<proteinExistence type="inferred from homology"/>
<dbReference type="Gene3D" id="1.10.20.10">
    <property type="entry name" value="Histone, subunit A"/>
    <property type="match status" value="1"/>
</dbReference>
<dbReference type="PRINTS" id="PR00621">
    <property type="entry name" value="HISTONEH2B"/>
</dbReference>
<comment type="caution">
    <text evidence="4">The sequence shown here is derived from an EMBL/GenBank/DDBJ whole genome shotgun (WGS) entry which is preliminary data.</text>
</comment>
<organism evidence="4 5">
    <name type="scientific">Orchesella dallaii</name>
    <dbReference type="NCBI Taxonomy" id="48710"/>
    <lineage>
        <taxon>Eukaryota</taxon>
        <taxon>Metazoa</taxon>
        <taxon>Ecdysozoa</taxon>
        <taxon>Arthropoda</taxon>
        <taxon>Hexapoda</taxon>
        <taxon>Collembola</taxon>
        <taxon>Entomobryomorpha</taxon>
        <taxon>Entomobryoidea</taxon>
        <taxon>Orchesellidae</taxon>
        <taxon>Orchesellinae</taxon>
        <taxon>Orchesella</taxon>
    </lineage>
</organism>
<evidence type="ECO:0000259" key="3">
    <source>
        <dbReference type="Pfam" id="PF00125"/>
    </source>
</evidence>
<dbReference type="EMBL" id="CAXLJM020000124">
    <property type="protein sequence ID" value="CAL8139058.1"/>
    <property type="molecule type" value="Genomic_DNA"/>
</dbReference>
<accession>A0ABP1RYE6</accession>
<evidence type="ECO:0000256" key="1">
    <source>
        <dbReference type="ARBA" id="ARBA00006846"/>
    </source>
</evidence>
<comment type="similarity">
    <text evidence="1">Belongs to the histone H2B family.</text>
</comment>
<sequence>MYASGKAAKKAGKAAKNISKTDGKKRRHKRKESYAIYIYKVLKQVHPDTGVSSKAMSIMNSFVNDIFERIAAEASRLAHYNKRTTITSREIQTAR</sequence>
<dbReference type="CDD" id="cd22910">
    <property type="entry name" value="HFD_H2B"/>
    <property type="match status" value="1"/>
</dbReference>
<dbReference type="Proteomes" id="UP001642540">
    <property type="component" value="Unassembled WGS sequence"/>
</dbReference>